<keyword evidence="3" id="KW-1185">Reference proteome</keyword>
<evidence type="ECO:0000313" key="2">
    <source>
        <dbReference type="EMBL" id="VEL37343.1"/>
    </source>
</evidence>
<comment type="caution">
    <text evidence="2">The sequence shown here is derived from an EMBL/GenBank/DDBJ whole genome shotgun (WGS) entry which is preliminary data.</text>
</comment>
<accession>A0A3S5FGC7</accession>
<dbReference type="AlphaFoldDB" id="A0A3S5FGC7"/>
<protein>
    <submittedName>
        <fullName evidence="2">Uncharacterized protein</fullName>
    </submittedName>
</protein>
<proteinExistence type="predicted"/>
<evidence type="ECO:0000313" key="3">
    <source>
        <dbReference type="Proteomes" id="UP000784294"/>
    </source>
</evidence>
<sequence>MSTSPSSLLGLNPKKATSSTDLTDACSSLDDILPNGKRALLSEEKAVKNEANEHGENDQESLNVENFVTCDDDKASEEIVDCRIPSPNEAIRKIETRSEKLSSALSQDLLINDSDNVKLSTDSSGYRPTKTKTGQTKCRYHAEKDLTHLSTEQANVFNSTSEVACTQPEGISPCEPFLP</sequence>
<feature type="region of interest" description="Disordered" evidence="1">
    <location>
        <begin position="1"/>
        <end position="22"/>
    </location>
</feature>
<name>A0A3S5FGC7_9PLAT</name>
<evidence type="ECO:0000256" key="1">
    <source>
        <dbReference type="SAM" id="MobiDB-lite"/>
    </source>
</evidence>
<dbReference type="Proteomes" id="UP000784294">
    <property type="component" value="Unassembled WGS sequence"/>
</dbReference>
<reference evidence="2" key="1">
    <citation type="submission" date="2018-11" db="EMBL/GenBank/DDBJ databases">
        <authorList>
            <consortium name="Pathogen Informatics"/>
        </authorList>
    </citation>
    <scope>NUCLEOTIDE SEQUENCE</scope>
</reference>
<organism evidence="2 3">
    <name type="scientific">Protopolystoma xenopodis</name>
    <dbReference type="NCBI Taxonomy" id="117903"/>
    <lineage>
        <taxon>Eukaryota</taxon>
        <taxon>Metazoa</taxon>
        <taxon>Spiralia</taxon>
        <taxon>Lophotrochozoa</taxon>
        <taxon>Platyhelminthes</taxon>
        <taxon>Monogenea</taxon>
        <taxon>Polyopisthocotylea</taxon>
        <taxon>Polystomatidea</taxon>
        <taxon>Polystomatidae</taxon>
        <taxon>Protopolystoma</taxon>
    </lineage>
</organism>
<dbReference type="EMBL" id="CAAALY010254688">
    <property type="protein sequence ID" value="VEL37343.1"/>
    <property type="molecule type" value="Genomic_DNA"/>
</dbReference>
<gene>
    <name evidence="2" type="ORF">PXEA_LOCUS30783</name>
</gene>